<accession>A0A1I7VAM1</accession>
<dbReference type="InParanoid" id="A0A1I7VAM1"/>
<proteinExistence type="predicted"/>
<sequence length="104" mass="12691">MEDTIIYLMEKMKIEESEVKSSEKMRSSIDRIKMQRARSNETRFTNWESSIRVQKFAQQRRREYVPAECHKRKREVDYRVFFVKVTIGTTDVTHTLLLTKRWKD</sequence>
<reference evidence="2" key="2">
    <citation type="submission" date="2016-11" db="UniProtKB">
        <authorList>
            <consortium name="WormBaseParasite"/>
        </authorList>
    </citation>
    <scope>IDENTIFICATION</scope>
</reference>
<keyword evidence="1" id="KW-1185">Reference proteome</keyword>
<dbReference type="Proteomes" id="UP000095285">
    <property type="component" value="Unassembled WGS sequence"/>
</dbReference>
<protein>
    <submittedName>
        <fullName evidence="2">Uncharacterized protein</fullName>
    </submittedName>
</protein>
<evidence type="ECO:0000313" key="1">
    <source>
        <dbReference type="Proteomes" id="UP000095285"/>
    </source>
</evidence>
<name>A0A1I7VAM1_LOALO</name>
<organism evidence="1 2">
    <name type="scientific">Loa loa</name>
    <name type="common">Eye worm</name>
    <name type="synonym">Filaria loa</name>
    <dbReference type="NCBI Taxonomy" id="7209"/>
    <lineage>
        <taxon>Eukaryota</taxon>
        <taxon>Metazoa</taxon>
        <taxon>Ecdysozoa</taxon>
        <taxon>Nematoda</taxon>
        <taxon>Chromadorea</taxon>
        <taxon>Rhabditida</taxon>
        <taxon>Spirurina</taxon>
        <taxon>Spiruromorpha</taxon>
        <taxon>Filarioidea</taxon>
        <taxon>Onchocercidae</taxon>
        <taxon>Loa</taxon>
    </lineage>
</organism>
<dbReference type="WBParaSite" id="EN70_11674">
    <property type="protein sequence ID" value="EN70_11674"/>
    <property type="gene ID" value="EN70_11674"/>
</dbReference>
<dbReference type="AlphaFoldDB" id="A0A1I7VAM1"/>
<gene>
    <name evidence="2" type="primary">LOAG_18411</name>
</gene>
<evidence type="ECO:0000313" key="2">
    <source>
        <dbReference type="WBParaSite" id="EN70_11674"/>
    </source>
</evidence>
<reference evidence="1" key="1">
    <citation type="submission" date="2012-04" db="EMBL/GenBank/DDBJ databases">
        <title>The Genome Sequence of Loa loa.</title>
        <authorList>
            <consortium name="The Broad Institute Genome Sequencing Platform"/>
            <consortium name="Broad Institute Genome Sequencing Center for Infectious Disease"/>
            <person name="Nutman T.B."/>
            <person name="Fink D.L."/>
            <person name="Russ C."/>
            <person name="Young S."/>
            <person name="Zeng Q."/>
            <person name="Gargeya S."/>
            <person name="Alvarado L."/>
            <person name="Berlin A."/>
            <person name="Chapman S.B."/>
            <person name="Chen Z."/>
            <person name="Freedman E."/>
            <person name="Gellesch M."/>
            <person name="Goldberg J."/>
            <person name="Griggs A."/>
            <person name="Gujja S."/>
            <person name="Heilman E.R."/>
            <person name="Heiman D."/>
            <person name="Howarth C."/>
            <person name="Mehta T."/>
            <person name="Neiman D."/>
            <person name="Pearson M."/>
            <person name="Roberts A."/>
            <person name="Saif S."/>
            <person name="Shea T."/>
            <person name="Shenoy N."/>
            <person name="Sisk P."/>
            <person name="Stolte C."/>
            <person name="Sykes S."/>
            <person name="White J."/>
            <person name="Yandava C."/>
            <person name="Haas B."/>
            <person name="Henn M.R."/>
            <person name="Nusbaum C."/>
            <person name="Birren B."/>
        </authorList>
    </citation>
    <scope>NUCLEOTIDE SEQUENCE [LARGE SCALE GENOMIC DNA]</scope>
</reference>